<dbReference type="SUPFAM" id="SSF55347">
    <property type="entry name" value="Glyceraldehyde-3-phosphate dehydrogenase-like, C-terminal domain"/>
    <property type="match status" value="1"/>
</dbReference>
<protein>
    <submittedName>
        <fullName evidence="3">Gfo/Idh/MocA family oxidoreductase</fullName>
    </submittedName>
</protein>
<keyword evidence="4" id="KW-1185">Reference proteome</keyword>
<dbReference type="Gene3D" id="3.30.360.10">
    <property type="entry name" value="Dihydrodipicolinate Reductase, domain 2"/>
    <property type="match status" value="1"/>
</dbReference>
<reference evidence="3 4" key="1">
    <citation type="submission" date="2018-02" db="EMBL/GenBank/DDBJ databases">
        <title>Complete genome sequencing of Faecalibacterium prausnitzii strains isolated from the human gut.</title>
        <authorList>
            <person name="Fitzgerald B.C."/>
            <person name="Shkoporov A.N."/>
            <person name="Ross P.R."/>
            <person name="Hill C."/>
        </authorList>
    </citation>
    <scope>NUCLEOTIDE SEQUENCE [LARGE SCALE GENOMIC DNA]</scope>
    <source>
        <strain evidence="3 4">APC922/41-1</strain>
    </source>
</reference>
<feature type="domain" description="GFO/IDH/MocA-like oxidoreductase" evidence="2">
    <location>
        <begin position="138"/>
        <end position="246"/>
    </location>
</feature>
<dbReference type="SUPFAM" id="SSF51735">
    <property type="entry name" value="NAD(P)-binding Rossmann-fold domains"/>
    <property type="match status" value="1"/>
</dbReference>
<accession>A0A329UIX2</accession>
<proteinExistence type="predicted"/>
<evidence type="ECO:0000259" key="1">
    <source>
        <dbReference type="Pfam" id="PF01408"/>
    </source>
</evidence>
<organism evidence="3 4">
    <name type="scientific">Faecalibacterium hattorii</name>
    <dbReference type="NCBI Taxonomy" id="2935520"/>
    <lineage>
        <taxon>Bacteria</taxon>
        <taxon>Bacillati</taxon>
        <taxon>Bacillota</taxon>
        <taxon>Clostridia</taxon>
        <taxon>Eubacteriales</taxon>
        <taxon>Oscillospiraceae</taxon>
        <taxon>Faecalibacterium</taxon>
    </lineage>
</organism>
<comment type="caution">
    <text evidence="3">The sequence shown here is derived from an EMBL/GenBank/DDBJ whole genome shotgun (WGS) entry which is preliminary data.</text>
</comment>
<dbReference type="Gene3D" id="3.40.50.720">
    <property type="entry name" value="NAD(P)-binding Rossmann-like Domain"/>
    <property type="match status" value="1"/>
</dbReference>
<dbReference type="PANTHER" id="PTHR43054">
    <property type="match status" value="1"/>
</dbReference>
<name>A0A329UIX2_9FIRM</name>
<evidence type="ECO:0000313" key="3">
    <source>
        <dbReference type="EMBL" id="RAW62441.1"/>
    </source>
</evidence>
<dbReference type="Pfam" id="PF22725">
    <property type="entry name" value="GFO_IDH_MocA_C3"/>
    <property type="match status" value="1"/>
</dbReference>
<evidence type="ECO:0000259" key="2">
    <source>
        <dbReference type="Pfam" id="PF22725"/>
    </source>
</evidence>
<dbReference type="InterPro" id="IPR036291">
    <property type="entry name" value="NAD(P)-bd_dom_sf"/>
</dbReference>
<dbReference type="Pfam" id="PF01408">
    <property type="entry name" value="GFO_IDH_MocA"/>
    <property type="match status" value="1"/>
</dbReference>
<dbReference type="RefSeq" id="WP_112144501.1">
    <property type="nucleotide sequence ID" value="NZ_PRLC01000005.1"/>
</dbReference>
<dbReference type="GO" id="GO:0000166">
    <property type="term" value="F:nucleotide binding"/>
    <property type="evidence" value="ECO:0007669"/>
    <property type="project" value="InterPro"/>
</dbReference>
<dbReference type="InterPro" id="IPR000683">
    <property type="entry name" value="Gfo/Idh/MocA-like_OxRdtase_N"/>
</dbReference>
<gene>
    <name evidence="3" type="ORF">C4N23_04945</name>
</gene>
<dbReference type="PANTHER" id="PTHR43054:SF1">
    <property type="entry name" value="SCYLLO-INOSITOL 2-DEHYDROGENASE (NADP(+)) IOLU"/>
    <property type="match status" value="1"/>
</dbReference>
<dbReference type="Proteomes" id="UP000250429">
    <property type="component" value="Unassembled WGS sequence"/>
</dbReference>
<dbReference type="InterPro" id="IPR055170">
    <property type="entry name" value="GFO_IDH_MocA-like_dom"/>
</dbReference>
<dbReference type="EMBL" id="PRLC01000005">
    <property type="protein sequence ID" value="RAW62441.1"/>
    <property type="molecule type" value="Genomic_DNA"/>
</dbReference>
<feature type="domain" description="Gfo/Idh/MocA-like oxidoreductase N-terminal" evidence="1">
    <location>
        <begin position="2"/>
        <end position="118"/>
    </location>
</feature>
<sequence length="323" mass="35650">MKLGILGTGMIVGEFLPWLAGEDSPFTVQALCSTQRSAPAAAELCEQYHIPQHTTNYFELLQWVDVVYLAVPNNQHARYAKVALEAGKHVIVEKPMAVNALQAEELANLARRKKVFLFEAMTTQYLENYNKIRELLPRIGTVKLVQCNFSQYSSRYDAFCAGETPTSFDPARAGGALMDLNVYNISYVVGLFGEPNQVHYTANIERGIDTSGILTMDYNSFRAVCMAAKDCSAPARYVIQGTKGYILQKSTANWCGGVTFHPNEGREEHFNLNGGKPRQAAEFHAFARAIAGGDQELCSRMLDTSVAVSKVLTVARRSAGLKF</sequence>
<dbReference type="AlphaFoldDB" id="A0A329UIX2"/>
<evidence type="ECO:0000313" key="4">
    <source>
        <dbReference type="Proteomes" id="UP000250429"/>
    </source>
</evidence>